<comment type="caution">
    <text evidence="1">The sequence shown here is derived from an EMBL/GenBank/DDBJ whole genome shotgun (WGS) entry which is preliminary data.</text>
</comment>
<proteinExistence type="predicted"/>
<organism evidence="1">
    <name type="scientific">marine sediment metagenome</name>
    <dbReference type="NCBI Taxonomy" id="412755"/>
    <lineage>
        <taxon>unclassified sequences</taxon>
        <taxon>metagenomes</taxon>
        <taxon>ecological metagenomes</taxon>
    </lineage>
</organism>
<dbReference type="EMBL" id="LAZR01029569">
    <property type="protein sequence ID" value="KKL59202.1"/>
    <property type="molecule type" value="Genomic_DNA"/>
</dbReference>
<evidence type="ECO:0000313" key="1">
    <source>
        <dbReference type="EMBL" id="KKL59202.1"/>
    </source>
</evidence>
<gene>
    <name evidence="1" type="ORF">LCGC14_2217710</name>
</gene>
<feature type="non-terminal residue" evidence="1">
    <location>
        <position position="1"/>
    </location>
</feature>
<feature type="non-terminal residue" evidence="1">
    <location>
        <position position="616"/>
    </location>
</feature>
<name>A0A0F9G7H3_9ZZZZ</name>
<evidence type="ECO:0008006" key="2">
    <source>
        <dbReference type="Google" id="ProtNLM"/>
    </source>
</evidence>
<accession>A0A0F9G7H3</accession>
<protein>
    <recommendedName>
        <fullName evidence="2">Major tropism determinant N-terminal domain-containing protein</fullName>
    </recommendedName>
</protein>
<reference evidence="1" key="1">
    <citation type="journal article" date="2015" name="Nature">
        <title>Complex archaea that bridge the gap between prokaryotes and eukaryotes.</title>
        <authorList>
            <person name="Spang A."/>
            <person name="Saw J.H."/>
            <person name="Jorgensen S.L."/>
            <person name="Zaremba-Niedzwiedzka K."/>
            <person name="Martijn J."/>
            <person name="Lind A.E."/>
            <person name="van Eijk R."/>
            <person name="Schleper C."/>
            <person name="Guy L."/>
            <person name="Ettema T.J."/>
        </authorList>
    </citation>
    <scope>NUCLEOTIDE SEQUENCE</scope>
</reference>
<dbReference type="AlphaFoldDB" id="A0A0F9G7H3"/>
<sequence>PETLIEWTSTVPYLTLHNSTEEDTDGGGESRIIFKREDGAGAETTAGQIEISHDGSGANDQLGKIALSVNTGAGLVQALEIGSDLLATFGGAINITTIAAEGSDVDKFLVDSSGVVKYRTGVQVLSDIGGQTQGDVLDDLNSLGAPASDGQFIVATGTGAFAYESTTTARTSLGVGEGDTPTFNQVTLGIDPVNVDHSVTKSYADALVAGAFWEDVTVGTVANVDLSTALEAGDTIDDYVLVEGDRVLVKEQTDQTANGLYVVPASGAASRAADANTAVEIEGKKCIPLNGSLTQHRFYFCVTGDITLGVTDIKFAEVTMMTAHNSLSGLQGGQADQYYHLNLAQHTALIKIPALTYATDSFIKVTAEDTYTIRTLSEVRTDLGLVIGTDVQAADAGLLSLAGLTFAAASFVKMTGANTFALRTLQQTSDDLEATIDHDNLLNFAVGEHFTQASIVATGTIASGVWEGTTIAINQGGTGQVTAQAAIDALSAVSGGTNEYVLTKDTATGNAKWKVAGGAAHAILDGSTHSDSVADGVTRGSIIYGNATPKWDELVVGGAGTVLSSDGTDVSWGTPAAAFGRPLVFTPQMNEPPSTNFATLDTRNNHPVLDFDATTN</sequence>